<evidence type="ECO:0000313" key="10">
    <source>
        <dbReference type="EMBL" id="CAH0376018.1"/>
    </source>
</evidence>
<dbReference type="PANTHER" id="PTHR43124:SF3">
    <property type="entry name" value="CHLORAMPHENICOL EFFLUX PUMP RV0191"/>
    <property type="match status" value="1"/>
</dbReference>
<accession>A0A8J2SMM9</accession>
<dbReference type="EMBL" id="CAKKNE010000005">
    <property type="protein sequence ID" value="CAH0376018.1"/>
    <property type="molecule type" value="Genomic_DNA"/>
</dbReference>
<dbReference type="InterPro" id="IPR002048">
    <property type="entry name" value="EF_hand_dom"/>
</dbReference>
<feature type="domain" description="Major facilitator superfamily (MFS) profile" evidence="9">
    <location>
        <begin position="125"/>
        <end position="519"/>
    </location>
</feature>
<evidence type="ECO:0000256" key="6">
    <source>
        <dbReference type="ARBA" id="ARBA00023136"/>
    </source>
</evidence>
<protein>
    <recommendedName>
        <fullName evidence="12">Calmodulin</fullName>
    </recommendedName>
</protein>
<dbReference type="InterPro" id="IPR011992">
    <property type="entry name" value="EF-hand-dom_pair"/>
</dbReference>
<evidence type="ECO:0000313" key="11">
    <source>
        <dbReference type="Proteomes" id="UP000789595"/>
    </source>
</evidence>
<evidence type="ECO:0000256" key="1">
    <source>
        <dbReference type="ARBA" id="ARBA00004651"/>
    </source>
</evidence>
<proteinExistence type="predicted"/>
<dbReference type="PROSITE" id="PS00018">
    <property type="entry name" value="EF_HAND_1"/>
    <property type="match status" value="1"/>
</dbReference>
<evidence type="ECO:0008006" key="12">
    <source>
        <dbReference type="Google" id="ProtNLM"/>
    </source>
</evidence>
<evidence type="ECO:0000256" key="4">
    <source>
        <dbReference type="ARBA" id="ARBA00022837"/>
    </source>
</evidence>
<dbReference type="Gene3D" id="1.20.1250.20">
    <property type="entry name" value="MFS general substrate transporter like domains"/>
    <property type="match status" value="1"/>
</dbReference>
<keyword evidence="11" id="KW-1185">Reference proteome</keyword>
<sequence>MLRLAATTARRSATARFLASAKHAAKPRPPERDLSSRQLFAALGLRTFSREELRQRFDAADADADGYLTRHEAAELFGGALDVEADRKAAARAVLRRLDKDQDNRVSWDEFRSTILEEASRRDRRIWPLAGTMFLGGLSVGAVMPIMPILVSELGLGPADYGVVISAFGFAKLVGNVPAAALVESLGRRPLVAGGLLMIASGYGVTAFADSTLDLAGARALTGLGVAGLVTGSSMAAADLSTPLSRAATQAPLGASFNAGTIMGPAIGGGLAALVGPSATFAAVGGFVALDAIFARVMLSETRGLGSLEDGPPPDTNISTIVRRVKRSLQDSPELRRLCVANYAYWATLAGASMTVLPLVLATDLGGLQALGPGQIGALFAGQACISVVGAVPAASLADKYGPATMIPPALLVYAAAFGALPFASAHSYEAVACAMALQACGSCLLGSAPSAAAVNAVPDKDRAAALAALRVCGDVGLLTGAAALGGVAAWAGTDAAFFCASFGLVASAARFRWAAPVST</sequence>
<feature type="domain" description="EF-hand" evidence="8">
    <location>
        <begin position="48"/>
        <end position="83"/>
    </location>
</feature>
<feature type="domain" description="EF-hand" evidence="8">
    <location>
        <begin position="86"/>
        <end position="121"/>
    </location>
</feature>
<dbReference type="InterPro" id="IPR050189">
    <property type="entry name" value="MFS_Efflux_Transporters"/>
</dbReference>
<keyword evidence="5 7" id="KW-1133">Transmembrane helix</keyword>
<evidence type="ECO:0000256" key="3">
    <source>
        <dbReference type="ARBA" id="ARBA00022692"/>
    </source>
</evidence>
<dbReference type="AlphaFoldDB" id="A0A8J2SMM9"/>
<feature type="transmembrane region" description="Helical" evidence="7">
    <location>
        <begin position="375"/>
        <end position="398"/>
    </location>
</feature>
<dbReference type="InterPro" id="IPR011701">
    <property type="entry name" value="MFS"/>
</dbReference>
<feature type="transmembrane region" description="Helical" evidence="7">
    <location>
        <begin position="343"/>
        <end position="363"/>
    </location>
</feature>
<comment type="caution">
    <text evidence="10">The sequence shown here is derived from an EMBL/GenBank/DDBJ whole genome shotgun (WGS) entry which is preliminary data.</text>
</comment>
<evidence type="ECO:0000259" key="9">
    <source>
        <dbReference type="PROSITE" id="PS50850"/>
    </source>
</evidence>
<keyword evidence="2" id="KW-1003">Cell membrane</keyword>
<evidence type="ECO:0000256" key="7">
    <source>
        <dbReference type="SAM" id="Phobius"/>
    </source>
</evidence>
<dbReference type="PROSITE" id="PS50222">
    <property type="entry name" value="EF_HAND_2"/>
    <property type="match status" value="2"/>
</dbReference>
<dbReference type="CDD" id="cd17325">
    <property type="entry name" value="MFS_MdtG_SLC18_like"/>
    <property type="match status" value="1"/>
</dbReference>
<dbReference type="Gene3D" id="1.10.238.10">
    <property type="entry name" value="EF-hand"/>
    <property type="match status" value="1"/>
</dbReference>
<feature type="transmembrane region" description="Helical" evidence="7">
    <location>
        <begin position="410"/>
        <end position="429"/>
    </location>
</feature>
<dbReference type="SUPFAM" id="SSF47473">
    <property type="entry name" value="EF-hand"/>
    <property type="match status" value="1"/>
</dbReference>
<reference evidence="10" key="1">
    <citation type="submission" date="2021-11" db="EMBL/GenBank/DDBJ databases">
        <authorList>
            <consortium name="Genoscope - CEA"/>
            <person name="William W."/>
        </authorList>
    </citation>
    <scope>NUCLEOTIDE SEQUENCE</scope>
</reference>
<keyword evidence="3 7" id="KW-0812">Transmembrane</keyword>
<gene>
    <name evidence="10" type="ORF">PECAL_5P05720</name>
</gene>
<dbReference type="GO" id="GO:0005509">
    <property type="term" value="F:calcium ion binding"/>
    <property type="evidence" value="ECO:0007669"/>
    <property type="project" value="InterPro"/>
</dbReference>
<dbReference type="OrthoDB" id="419616at2759"/>
<dbReference type="PROSITE" id="PS00216">
    <property type="entry name" value="SUGAR_TRANSPORT_1"/>
    <property type="match status" value="1"/>
</dbReference>
<organism evidence="10 11">
    <name type="scientific">Pelagomonas calceolata</name>
    <dbReference type="NCBI Taxonomy" id="35677"/>
    <lineage>
        <taxon>Eukaryota</taxon>
        <taxon>Sar</taxon>
        <taxon>Stramenopiles</taxon>
        <taxon>Ochrophyta</taxon>
        <taxon>Pelagophyceae</taxon>
        <taxon>Pelagomonadales</taxon>
        <taxon>Pelagomonadaceae</taxon>
        <taxon>Pelagomonas</taxon>
    </lineage>
</organism>
<dbReference type="Pfam" id="PF13499">
    <property type="entry name" value="EF-hand_7"/>
    <property type="match status" value="1"/>
</dbReference>
<dbReference type="SUPFAM" id="SSF103473">
    <property type="entry name" value="MFS general substrate transporter"/>
    <property type="match status" value="1"/>
</dbReference>
<dbReference type="GO" id="GO:0005886">
    <property type="term" value="C:plasma membrane"/>
    <property type="evidence" value="ECO:0007669"/>
    <property type="project" value="UniProtKB-SubCell"/>
</dbReference>
<dbReference type="GO" id="GO:0022857">
    <property type="term" value="F:transmembrane transporter activity"/>
    <property type="evidence" value="ECO:0007669"/>
    <property type="project" value="InterPro"/>
</dbReference>
<dbReference type="InterPro" id="IPR018247">
    <property type="entry name" value="EF_Hand_1_Ca_BS"/>
</dbReference>
<dbReference type="Proteomes" id="UP000789595">
    <property type="component" value="Unassembled WGS sequence"/>
</dbReference>
<dbReference type="InterPro" id="IPR001958">
    <property type="entry name" value="Tet-R_TetA/multi-R_MdtG-like"/>
</dbReference>
<feature type="transmembrane region" description="Helical" evidence="7">
    <location>
        <begin position="126"/>
        <end position="151"/>
    </location>
</feature>
<keyword evidence="4" id="KW-0106">Calcium</keyword>
<comment type="subcellular location">
    <subcellularLocation>
        <location evidence="1">Cell membrane</location>
        <topology evidence="1">Multi-pass membrane protein</topology>
    </subcellularLocation>
</comment>
<dbReference type="InterPro" id="IPR005829">
    <property type="entry name" value="Sugar_transporter_CS"/>
</dbReference>
<keyword evidence="6 7" id="KW-0472">Membrane</keyword>
<evidence type="ECO:0000256" key="2">
    <source>
        <dbReference type="ARBA" id="ARBA00022475"/>
    </source>
</evidence>
<feature type="transmembrane region" description="Helical" evidence="7">
    <location>
        <begin position="163"/>
        <end position="183"/>
    </location>
</feature>
<dbReference type="PANTHER" id="PTHR43124">
    <property type="entry name" value="PURINE EFFLUX PUMP PBUE"/>
    <property type="match status" value="1"/>
</dbReference>
<dbReference type="PRINTS" id="PR01035">
    <property type="entry name" value="TCRTETA"/>
</dbReference>
<name>A0A8J2SMM9_9STRA</name>
<feature type="transmembrane region" description="Helical" evidence="7">
    <location>
        <begin position="190"/>
        <end position="209"/>
    </location>
</feature>
<evidence type="ECO:0000259" key="8">
    <source>
        <dbReference type="PROSITE" id="PS50222"/>
    </source>
</evidence>
<dbReference type="InterPro" id="IPR020846">
    <property type="entry name" value="MFS_dom"/>
</dbReference>
<evidence type="ECO:0000256" key="5">
    <source>
        <dbReference type="ARBA" id="ARBA00022989"/>
    </source>
</evidence>
<dbReference type="Pfam" id="PF07690">
    <property type="entry name" value="MFS_1"/>
    <property type="match status" value="1"/>
</dbReference>
<dbReference type="PROSITE" id="PS50850">
    <property type="entry name" value="MFS"/>
    <property type="match status" value="1"/>
</dbReference>
<dbReference type="InterPro" id="IPR036259">
    <property type="entry name" value="MFS_trans_sf"/>
</dbReference>